<dbReference type="Pfam" id="PF02577">
    <property type="entry name" value="BFN_dom"/>
    <property type="match status" value="1"/>
</dbReference>
<name>A0ABU5Q7U0_9BACT</name>
<accession>A0ABU5Q7U0</accession>
<dbReference type="PANTHER" id="PTHR15160:SF1">
    <property type="entry name" value="VON HIPPEL-LINDAU DISEASE TUMOR SUPPRESSOR"/>
    <property type="match status" value="1"/>
</dbReference>
<dbReference type="PANTHER" id="PTHR15160">
    <property type="entry name" value="VON HIPPEL-LINDAU PROTEIN"/>
    <property type="match status" value="1"/>
</dbReference>
<evidence type="ECO:0000313" key="2">
    <source>
        <dbReference type="EMBL" id="MEA5138642.1"/>
    </source>
</evidence>
<protein>
    <submittedName>
        <fullName evidence="2">Bifunctional nuclease family protein</fullName>
    </submittedName>
</protein>
<organism evidence="2 3">
    <name type="scientific">Arcicella rigui</name>
    <dbReference type="NCBI Taxonomy" id="797020"/>
    <lineage>
        <taxon>Bacteria</taxon>
        <taxon>Pseudomonadati</taxon>
        <taxon>Bacteroidota</taxon>
        <taxon>Cytophagia</taxon>
        <taxon>Cytophagales</taxon>
        <taxon>Flectobacillaceae</taxon>
        <taxon>Arcicella</taxon>
    </lineage>
</organism>
<keyword evidence="3" id="KW-1185">Reference proteome</keyword>
<dbReference type="InterPro" id="IPR003729">
    <property type="entry name" value="Bi_nuclease_dom"/>
</dbReference>
<dbReference type="EMBL" id="JAYFUM010000006">
    <property type="protein sequence ID" value="MEA5138642.1"/>
    <property type="molecule type" value="Genomic_DNA"/>
</dbReference>
<dbReference type="InterPro" id="IPR036104">
    <property type="entry name" value="BFN_sf"/>
</dbReference>
<sequence>MKKIEVSIVAMAESQSKSGHYVMVLEDPKSKLRVPIIIGTAEAQAIAMPIEKIFPQRPLTHDLFHNVLNQLQTKLKEVIINAFENDIFHAILIFQDTKGSIIQIDARPSDAVALAIRFNCQIYIDAFVLETCGYAIDEKSREKKGSYAEYTLAELEDLLEKILKKEDYESATRVRDAIERRKGLK</sequence>
<reference evidence="2 3" key="1">
    <citation type="submission" date="2023-12" db="EMBL/GenBank/DDBJ databases">
        <title>Novel species of the genus Arcicella isolated from rivers.</title>
        <authorList>
            <person name="Lu H."/>
        </authorList>
    </citation>
    <scope>NUCLEOTIDE SEQUENCE [LARGE SCALE GENOMIC DNA]</scope>
    <source>
        <strain evidence="2 3">KCTC 23307</strain>
    </source>
</reference>
<evidence type="ECO:0000313" key="3">
    <source>
        <dbReference type="Proteomes" id="UP001302949"/>
    </source>
</evidence>
<dbReference type="SUPFAM" id="SSF103256">
    <property type="entry name" value="Hypothetical protein TM0160"/>
    <property type="match status" value="1"/>
</dbReference>
<feature type="domain" description="BFN" evidence="1">
    <location>
        <begin position="3"/>
        <end position="136"/>
    </location>
</feature>
<dbReference type="Proteomes" id="UP001302949">
    <property type="component" value="Unassembled WGS sequence"/>
</dbReference>
<evidence type="ECO:0000259" key="1">
    <source>
        <dbReference type="PROSITE" id="PS51658"/>
    </source>
</evidence>
<proteinExistence type="predicted"/>
<dbReference type="Gene3D" id="3.10.690.10">
    <property type="entry name" value="Bifunctional nuclease domain"/>
    <property type="match status" value="1"/>
</dbReference>
<dbReference type="PROSITE" id="PS51658">
    <property type="entry name" value="BFN"/>
    <property type="match status" value="1"/>
</dbReference>
<comment type="caution">
    <text evidence="2">The sequence shown here is derived from an EMBL/GenBank/DDBJ whole genome shotgun (WGS) entry which is preliminary data.</text>
</comment>
<gene>
    <name evidence="2" type="ORF">VB248_05850</name>
</gene>
<dbReference type="RefSeq" id="WP_323295809.1">
    <property type="nucleotide sequence ID" value="NZ_JAYFUM010000006.1"/>
</dbReference>